<dbReference type="GO" id="GO:0009426">
    <property type="term" value="C:bacterial-type flagellum basal body, distal rod"/>
    <property type="evidence" value="ECO:0007669"/>
    <property type="project" value="UniProtKB-UniRule"/>
</dbReference>
<dbReference type="InterPro" id="IPR010930">
    <property type="entry name" value="Flg_bb/hook_C_dom"/>
</dbReference>
<feature type="domain" description="Flagellar basal body rod protein N-terminal" evidence="9">
    <location>
        <begin position="5"/>
        <end position="35"/>
    </location>
</feature>
<dbReference type="InterPro" id="IPR019776">
    <property type="entry name" value="Flagellar_basal_body_rod_CS"/>
</dbReference>
<dbReference type="InterPro" id="IPR053967">
    <property type="entry name" value="LlgE_F_G-like_D1"/>
</dbReference>
<dbReference type="Proteomes" id="UP001143674">
    <property type="component" value="Unassembled WGS sequence"/>
</dbReference>
<dbReference type="SUPFAM" id="SSF117143">
    <property type="entry name" value="Flagellar hook protein flgE"/>
    <property type="match status" value="1"/>
</dbReference>
<evidence type="ECO:0000259" key="10">
    <source>
        <dbReference type="Pfam" id="PF06429"/>
    </source>
</evidence>
<dbReference type="GO" id="GO:0071978">
    <property type="term" value="P:bacterial-type flagellum-dependent swarming motility"/>
    <property type="evidence" value="ECO:0007669"/>
    <property type="project" value="TreeGrafter"/>
</dbReference>
<dbReference type="Pfam" id="PF06429">
    <property type="entry name" value="Flg_bbr_C"/>
    <property type="match status" value="1"/>
</dbReference>
<feature type="domain" description="Flagellar basal-body/hook protein C-terminal" evidence="10">
    <location>
        <begin position="216"/>
        <end position="261"/>
    </location>
</feature>
<dbReference type="PANTHER" id="PTHR30435">
    <property type="entry name" value="FLAGELLAR PROTEIN"/>
    <property type="match status" value="1"/>
</dbReference>
<dbReference type="PROSITE" id="PS00588">
    <property type="entry name" value="FLAGELLA_BB_ROD"/>
    <property type="match status" value="1"/>
</dbReference>
<comment type="similarity">
    <text evidence="2 8">Belongs to the flagella basal body rod proteins family.</text>
</comment>
<evidence type="ECO:0000256" key="2">
    <source>
        <dbReference type="ARBA" id="ARBA00009677"/>
    </source>
</evidence>
<dbReference type="InterPro" id="IPR012834">
    <property type="entry name" value="FlgG_G_neg"/>
</dbReference>
<evidence type="ECO:0000313" key="13">
    <source>
        <dbReference type="Proteomes" id="UP001143674"/>
    </source>
</evidence>
<evidence type="ECO:0000256" key="6">
    <source>
        <dbReference type="ARBA" id="ARBA00032912"/>
    </source>
</evidence>
<sequence length="263" mass="27347">MFDALYVGATGMQAQQLNVDTIANNLANVNTTGFKKSRVSFTDLVAQEAGRIQPTSDTSLGPLSVLPSLGAGVGISSVAKLFDTGNLQQTGSSFDVAIQGEGFLEVALPDGSRAFTRGGTLKVNSDGMLVTQAGYVVKPGISVPSNAKDLTIAADGHVRISVPNQSSPIDAGQLELAHFASPGMLLAQGDNLYRASDLSGEPVVGKAGQDNLGTFAQGFLEGSNVKMIDEMVGLMVAQRAYEANVKVVQASDEILGMVNNLRK</sequence>
<evidence type="ECO:0000256" key="7">
    <source>
        <dbReference type="NCBIfam" id="TIGR02488"/>
    </source>
</evidence>
<keyword evidence="4 8" id="KW-0975">Bacterial flagellum</keyword>
<evidence type="ECO:0000256" key="4">
    <source>
        <dbReference type="ARBA" id="ARBA00023143"/>
    </source>
</evidence>
<dbReference type="PANTHER" id="PTHR30435:SF19">
    <property type="entry name" value="FLAGELLAR BASAL-BODY ROD PROTEIN FLGG"/>
    <property type="match status" value="1"/>
</dbReference>
<dbReference type="InterPro" id="IPR001444">
    <property type="entry name" value="Flag_bb_rod_N"/>
</dbReference>
<gene>
    <name evidence="12" type="primary">flgG</name>
    <name evidence="12" type="ORF">LBW55_23675</name>
</gene>
<evidence type="ECO:0000313" key="12">
    <source>
        <dbReference type="EMBL" id="MDB0524615.1"/>
    </source>
</evidence>
<evidence type="ECO:0000259" key="11">
    <source>
        <dbReference type="Pfam" id="PF22692"/>
    </source>
</evidence>
<protein>
    <recommendedName>
        <fullName evidence="3 7">Flagellar basal-body rod protein FlgG</fullName>
    </recommendedName>
    <alternativeName>
        <fullName evidence="6 8">Distal rod protein</fullName>
    </alternativeName>
</protein>
<evidence type="ECO:0000256" key="1">
    <source>
        <dbReference type="ARBA" id="ARBA00004117"/>
    </source>
</evidence>
<proteinExistence type="inferred from homology"/>
<reference evidence="12" key="1">
    <citation type="submission" date="2021-09" db="EMBL/GenBank/DDBJ databases">
        <title>Genomic analysis of Ralstonia spp.</title>
        <authorList>
            <person name="Aburjaile F."/>
            <person name="Ariute J.C."/>
            <person name="Pais A.K.L."/>
            <person name="Albuquerque G.M.R."/>
            <person name="Silva A.M.F."/>
            <person name="Brenig B."/>
            <person name="Azevedo V."/>
            <person name="Matiuzzi M."/>
            <person name="Ramos R."/>
            <person name="Goes-Neto A."/>
            <person name="Soares S."/>
            <person name="Iseppon A.M.B."/>
            <person name="Souza E."/>
            <person name="Gama M."/>
        </authorList>
    </citation>
    <scope>NUCLEOTIDE SEQUENCE</scope>
    <source>
        <strain evidence="12">B4</strain>
    </source>
</reference>
<comment type="subunit">
    <text evidence="5 8">The basal body constitutes a major portion of the flagellar organelle and consists of four rings (L,P,S, and M) mounted on a central rod. The rod consists of about 26 subunits of FlgG in the distal portion, and FlgB, FlgC and FlgF are thought to build up the proximal portion of the rod with about 6 subunits each.</text>
</comment>
<keyword evidence="12" id="KW-0966">Cell projection</keyword>
<organism evidence="12 13">
    <name type="scientific">Ralstonia solanacearum</name>
    <name type="common">Pseudomonas solanacearum</name>
    <dbReference type="NCBI Taxonomy" id="305"/>
    <lineage>
        <taxon>Bacteria</taxon>
        <taxon>Pseudomonadati</taxon>
        <taxon>Pseudomonadota</taxon>
        <taxon>Betaproteobacteria</taxon>
        <taxon>Burkholderiales</taxon>
        <taxon>Burkholderiaceae</taxon>
        <taxon>Ralstonia</taxon>
        <taxon>Ralstonia solanacearum species complex</taxon>
    </lineage>
</organism>
<dbReference type="NCBIfam" id="TIGR03506">
    <property type="entry name" value="FlgEFG_subfam"/>
    <property type="match status" value="2"/>
</dbReference>
<comment type="caution">
    <text evidence="12">The sequence shown here is derived from an EMBL/GenBank/DDBJ whole genome shotgun (WGS) entry which is preliminary data.</text>
</comment>
<dbReference type="NCBIfam" id="TIGR02488">
    <property type="entry name" value="flgG_G_neg"/>
    <property type="match status" value="1"/>
</dbReference>
<evidence type="ECO:0000256" key="5">
    <source>
        <dbReference type="ARBA" id="ARBA00025933"/>
    </source>
</evidence>
<dbReference type="EMBL" id="JAIVEX010000015">
    <property type="protein sequence ID" value="MDB0524615.1"/>
    <property type="molecule type" value="Genomic_DNA"/>
</dbReference>
<keyword evidence="12" id="KW-0282">Flagellum</keyword>
<dbReference type="InterPro" id="IPR020013">
    <property type="entry name" value="Flagellar_FlgE/F/G"/>
</dbReference>
<name>A0A7X0PYD5_RALSL</name>
<comment type="subcellular location">
    <subcellularLocation>
        <location evidence="1 8">Bacterial flagellum basal body</location>
    </subcellularLocation>
</comment>
<evidence type="ECO:0000256" key="3">
    <source>
        <dbReference type="ARBA" id="ARBA00017948"/>
    </source>
</evidence>
<feature type="domain" description="Flagellar hook protein FlgE/F/G-like D1" evidence="11">
    <location>
        <begin position="97"/>
        <end position="159"/>
    </location>
</feature>
<evidence type="ECO:0000259" key="9">
    <source>
        <dbReference type="Pfam" id="PF00460"/>
    </source>
</evidence>
<evidence type="ECO:0000256" key="8">
    <source>
        <dbReference type="RuleBase" id="RU362116"/>
    </source>
</evidence>
<dbReference type="RefSeq" id="WP_055335335.1">
    <property type="nucleotide sequence ID" value="NZ_CDQJ01000001.1"/>
</dbReference>
<dbReference type="Pfam" id="PF22692">
    <property type="entry name" value="LlgE_F_G_D1"/>
    <property type="match status" value="1"/>
</dbReference>
<keyword evidence="12" id="KW-0969">Cilium</keyword>
<accession>A0A7X0PYD5</accession>
<dbReference type="InterPro" id="IPR037925">
    <property type="entry name" value="FlgE/F/G-like"/>
</dbReference>
<dbReference type="Pfam" id="PF00460">
    <property type="entry name" value="Flg_bb_rod"/>
    <property type="match status" value="1"/>
</dbReference>
<dbReference type="AlphaFoldDB" id="A0A7X0PYD5"/>